<dbReference type="EMBL" id="VBRY01000004">
    <property type="protein sequence ID" value="TLS67860.1"/>
    <property type="molecule type" value="Genomic_DNA"/>
</dbReference>
<organism evidence="13 14">
    <name type="scientific">Mariprofundus erugo</name>
    <dbReference type="NCBI Taxonomy" id="2528639"/>
    <lineage>
        <taxon>Bacteria</taxon>
        <taxon>Pseudomonadati</taxon>
        <taxon>Pseudomonadota</taxon>
        <taxon>Candidatius Mariprofundia</taxon>
        <taxon>Mariprofundales</taxon>
        <taxon>Mariprofundaceae</taxon>
        <taxon>Mariprofundus</taxon>
    </lineage>
</organism>
<feature type="binding site" evidence="11">
    <location>
        <position position="288"/>
    </location>
    <ligand>
        <name>Mg(2+)</name>
        <dbReference type="ChEBI" id="CHEBI:18420"/>
    </ligand>
</feature>
<name>A0A5R9GPD8_9PROT</name>
<evidence type="ECO:0000313" key="13">
    <source>
        <dbReference type="EMBL" id="TLS67860.1"/>
    </source>
</evidence>
<dbReference type="PANTHER" id="PTHR30040">
    <property type="entry name" value="THIAMINE BIOSYNTHESIS LIPOPROTEIN APBE"/>
    <property type="match status" value="1"/>
</dbReference>
<evidence type="ECO:0000256" key="1">
    <source>
        <dbReference type="ARBA" id="ARBA00011955"/>
    </source>
</evidence>
<dbReference type="GO" id="GO:0046872">
    <property type="term" value="F:metal ion binding"/>
    <property type="evidence" value="ECO:0007669"/>
    <property type="project" value="UniProtKB-UniRule"/>
</dbReference>
<protein>
    <recommendedName>
        <fullName evidence="2 10">FAD:protein FMN transferase</fullName>
        <ecNumber evidence="1 10">2.7.1.180</ecNumber>
    </recommendedName>
    <alternativeName>
        <fullName evidence="8 10">Flavin transferase</fullName>
    </alternativeName>
</protein>
<evidence type="ECO:0000256" key="12">
    <source>
        <dbReference type="SAM" id="SignalP"/>
    </source>
</evidence>
<evidence type="ECO:0000256" key="6">
    <source>
        <dbReference type="ARBA" id="ARBA00022827"/>
    </source>
</evidence>
<feature type="signal peptide" evidence="12">
    <location>
        <begin position="1"/>
        <end position="25"/>
    </location>
</feature>
<keyword evidence="4 10" id="KW-0808">Transferase</keyword>
<evidence type="ECO:0000256" key="8">
    <source>
        <dbReference type="ARBA" id="ARBA00031306"/>
    </source>
</evidence>
<keyword evidence="6 10" id="KW-0274">FAD</keyword>
<accession>A0A5R9GPD8</accession>
<sequence length="319" mass="34468">MRLLLHRLSLLTAIMLPVSGCTAPADIHDTRFMMGTLVEFTVTGIPRETAERAITDAAAEMQRVEDAFTIYGNVSNTVKAFNASPPNTAITLPDEVSDLLELSLQIQKQSQGAFDPALGGENLLWGFSTDSPPVTPPAAGAIDKAMAPADCVRHVSSQWLRSDRRCLLDFGGIAKGYAIDRGIAVLKAHHIENAIINAGGDIRLIGRHGNRPWKIGIRHPRKAGEVLLSLSMEGDKSIVTSGDYERFFTYNGKRYHHILDPKSGQPAMYSQSATVIAPSATLADAWSTALFIAPVSPLPQSLQLIRVDASGKVYRSATP</sequence>
<dbReference type="RefSeq" id="WP_138238756.1">
    <property type="nucleotide sequence ID" value="NZ_VBRY01000004.1"/>
</dbReference>
<dbReference type="Proteomes" id="UP000306585">
    <property type="component" value="Unassembled WGS sequence"/>
</dbReference>
<feature type="binding site" evidence="11">
    <location>
        <position position="172"/>
    </location>
    <ligand>
        <name>Mg(2+)</name>
        <dbReference type="ChEBI" id="CHEBI:18420"/>
    </ligand>
</feature>
<evidence type="ECO:0000256" key="4">
    <source>
        <dbReference type="ARBA" id="ARBA00022679"/>
    </source>
</evidence>
<comment type="caution">
    <text evidence="13">The sequence shown here is derived from an EMBL/GenBank/DDBJ whole genome shotgun (WGS) entry which is preliminary data.</text>
</comment>
<keyword evidence="3 10" id="KW-0285">Flavoprotein</keyword>
<dbReference type="AlphaFoldDB" id="A0A5R9GPD8"/>
<reference evidence="13 14" key="1">
    <citation type="journal article" date="2019" name="Appl. Environ. Microbiol.">
        <title>Environmental Evidence and Genomic Insight of Iron-oxidizing Bacteria Preference Towards More Corrosion Resistant Stainless Steel at Higher Salinities.</title>
        <authorList>
            <person name="Garrison C.E."/>
            <person name="Price K.A."/>
            <person name="Field E.K."/>
        </authorList>
    </citation>
    <scope>NUCLEOTIDE SEQUENCE [LARGE SCALE GENOMIC DNA]</scope>
    <source>
        <strain evidence="13 14">P3</strain>
    </source>
</reference>
<dbReference type="PIRSF" id="PIRSF006268">
    <property type="entry name" value="ApbE"/>
    <property type="match status" value="1"/>
</dbReference>
<evidence type="ECO:0000256" key="7">
    <source>
        <dbReference type="ARBA" id="ARBA00022842"/>
    </source>
</evidence>
<evidence type="ECO:0000256" key="3">
    <source>
        <dbReference type="ARBA" id="ARBA00022630"/>
    </source>
</evidence>
<dbReference type="InterPro" id="IPR003374">
    <property type="entry name" value="ApbE-like_sf"/>
</dbReference>
<keyword evidence="14" id="KW-1185">Reference proteome</keyword>
<comment type="cofactor">
    <cofactor evidence="11">
        <name>Mg(2+)</name>
        <dbReference type="ChEBI" id="CHEBI:18420"/>
    </cofactor>
    <cofactor evidence="11">
        <name>Mn(2+)</name>
        <dbReference type="ChEBI" id="CHEBI:29035"/>
    </cofactor>
    <text evidence="11">Magnesium. Can also use manganese.</text>
</comment>
<dbReference type="EC" id="2.7.1.180" evidence="1 10"/>
<dbReference type="PANTHER" id="PTHR30040:SF2">
    <property type="entry name" value="FAD:PROTEIN FMN TRANSFERASE"/>
    <property type="match status" value="1"/>
</dbReference>
<dbReference type="GO" id="GO:0016740">
    <property type="term" value="F:transferase activity"/>
    <property type="evidence" value="ECO:0007669"/>
    <property type="project" value="UniProtKB-UniRule"/>
</dbReference>
<evidence type="ECO:0000256" key="5">
    <source>
        <dbReference type="ARBA" id="ARBA00022723"/>
    </source>
</evidence>
<evidence type="ECO:0000256" key="11">
    <source>
        <dbReference type="PIRSR" id="PIRSR006268-2"/>
    </source>
</evidence>
<feature type="binding site" evidence="11">
    <location>
        <position position="284"/>
    </location>
    <ligand>
        <name>Mg(2+)</name>
        <dbReference type="ChEBI" id="CHEBI:18420"/>
    </ligand>
</feature>
<keyword evidence="7 10" id="KW-0460">Magnesium</keyword>
<dbReference type="Pfam" id="PF02424">
    <property type="entry name" value="ApbE"/>
    <property type="match status" value="1"/>
</dbReference>
<keyword evidence="5 10" id="KW-0479">Metal-binding</keyword>
<feature type="chain" id="PRO_5039892895" description="FAD:protein FMN transferase" evidence="12">
    <location>
        <begin position="26"/>
        <end position="319"/>
    </location>
</feature>
<comment type="similarity">
    <text evidence="10">Belongs to the ApbE family.</text>
</comment>
<dbReference type="InterPro" id="IPR024932">
    <property type="entry name" value="ApbE"/>
</dbReference>
<dbReference type="OrthoDB" id="9778595at2"/>
<dbReference type="Gene3D" id="3.10.520.10">
    <property type="entry name" value="ApbE-like domains"/>
    <property type="match status" value="1"/>
</dbReference>
<gene>
    <name evidence="13" type="ORF">FEF65_05270</name>
</gene>
<keyword evidence="12" id="KW-0732">Signal</keyword>
<evidence type="ECO:0000256" key="9">
    <source>
        <dbReference type="ARBA" id="ARBA00048540"/>
    </source>
</evidence>
<proteinExistence type="inferred from homology"/>
<evidence type="ECO:0000256" key="2">
    <source>
        <dbReference type="ARBA" id="ARBA00016337"/>
    </source>
</evidence>
<evidence type="ECO:0000313" key="14">
    <source>
        <dbReference type="Proteomes" id="UP000306585"/>
    </source>
</evidence>
<evidence type="ECO:0000256" key="10">
    <source>
        <dbReference type="PIRNR" id="PIRNR006268"/>
    </source>
</evidence>
<dbReference type="SUPFAM" id="SSF143631">
    <property type="entry name" value="ApbE-like"/>
    <property type="match status" value="1"/>
</dbReference>
<comment type="catalytic activity">
    <reaction evidence="9 10">
        <text>L-threonyl-[protein] + FAD = FMN-L-threonyl-[protein] + AMP + H(+)</text>
        <dbReference type="Rhea" id="RHEA:36847"/>
        <dbReference type="Rhea" id="RHEA-COMP:11060"/>
        <dbReference type="Rhea" id="RHEA-COMP:11061"/>
        <dbReference type="ChEBI" id="CHEBI:15378"/>
        <dbReference type="ChEBI" id="CHEBI:30013"/>
        <dbReference type="ChEBI" id="CHEBI:57692"/>
        <dbReference type="ChEBI" id="CHEBI:74257"/>
        <dbReference type="ChEBI" id="CHEBI:456215"/>
        <dbReference type="EC" id="2.7.1.180"/>
    </reaction>
</comment>